<protein>
    <submittedName>
        <fullName evidence="2">MarR family transcriptional regulator</fullName>
    </submittedName>
</protein>
<organism evidence="2 3">
    <name type="scientific">Kibdelosporangium philippinense</name>
    <dbReference type="NCBI Taxonomy" id="211113"/>
    <lineage>
        <taxon>Bacteria</taxon>
        <taxon>Bacillati</taxon>
        <taxon>Actinomycetota</taxon>
        <taxon>Actinomycetes</taxon>
        <taxon>Pseudonocardiales</taxon>
        <taxon>Pseudonocardiaceae</taxon>
        <taxon>Kibdelosporangium</taxon>
    </lineage>
</organism>
<feature type="region of interest" description="Disordered" evidence="1">
    <location>
        <begin position="109"/>
        <end position="236"/>
    </location>
</feature>
<dbReference type="Proteomes" id="UP001521150">
    <property type="component" value="Unassembled WGS sequence"/>
</dbReference>
<evidence type="ECO:0000256" key="1">
    <source>
        <dbReference type="SAM" id="MobiDB-lite"/>
    </source>
</evidence>
<accession>A0ABS8ZQT7</accession>
<proteinExistence type="predicted"/>
<name>A0ABS8ZQT7_9PSEU</name>
<keyword evidence="3" id="KW-1185">Reference proteome</keyword>
<feature type="region of interest" description="Disordered" evidence="1">
    <location>
        <begin position="1"/>
        <end position="36"/>
    </location>
</feature>
<comment type="caution">
    <text evidence="2">The sequence shown here is derived from an EMBL/GenBank/DDBJ whole genome shotgun (WGS) entry which is preliminary data.</text>
</comment>
<feature type="compositionally biased region" description="Polar residues" evidence="1">
    <location>
        <begin position="109"/>
        <end position="122"/>
    </location>
</feature>
<dbReference type="RefSeq" id="WP_233731550.1">
    <property type="nucleotide sequence ID" value="NZ_JAJVCN010000004.1"/>
</dbReference>
<evidence type="ECO:0000313" key="2">
    <source>
        <dbReference type="EMBL" id="MCE7010085.1"/>
    </source>
</evidence>
<evidence type="ECO:0000313" key="3">
    <source>
        <dbReference type="Proteomes" id="UP001521150"/>
    </source>
</evidence>
<sequence length="317" mass="32565">MFSKTRNRAPRSTDTRKPGTAGIVWSAGQPAGEPETTTITRTDAEDKLWRTLHASPTSTAADLAAAAKIGKSTAQKILARWIADHLVTRTTGIAEGTRRAADLWAIDESTTAQQAPAPSDTSLARDTKPTVTAHAEPDTDAAPTTAVSETSSAADVTPTEGDATSPTGTDPTDIEHPDATETDASTVDSQEAIATDTAPQISTVPLVVGPSGPIDQEATTGAAATEPEHRAGAAAKTPSRLAPGALCGMVEDYLRDHPSEEFGPVAVANGLGGKSSGAVSNALDKLVRVGIAVKTKDKPRRFMLSPAEATAPTSPSC</sequence>
<reference evidence="2 3" key="1">
    <citation type="submission" date="2021-12" db="EMBL/GenBank/DDBJ databases">
        <title>Genome sequence of Kibdelosporangium philippinense ATCC 49844.</title>
        <authorList>
            <person name="Fedorov E.A."/>
            <person name="Omeragic M."/>
            <person name="Shalygina K.F."/>
            <person name="Maclea K.S."/>
        </authorList>
    </citation>
    <scope>NUCLEOTIDE SEQUENCE [LARGE SCALE GENOMIC DNA]</scope>
    <source>
        <strain evidence="2 3">ATCC 49844</strain>
    </source>
</reference>
<dbReference type="EMBL" id="JAJVCN010000004">
    <property type="protein sequence ID" value="MCE7010085.1"/>
    <property type="molecule type" value="Genomic_DNA"/>
</dbReference>
<gene>
    <name evidence="2" type="ORF">LWC34_45865</name>
</gene>